<accession>A0A8X6Y339</accession>
<keyword evidence="3" id="KW-1185">Reference proteome</keyword>
<evidence type="ECO:0000313" key="1">
    <source>
        <dbReference type="EMBL" id="GFY55537.1"/>
    </source>
</evidence>
<comment type="caution">
    <text evidence="2">The sequence shown here is derived from an EMBL/GenBank/DDBJ whole genome shotgun (WGS) entry which is preliminary data.</text>
</comment>
<organism evidence="2 3">
    <name type="scientific">Trichonephila inaurata madagascariensis</name>
    <dbReference type="NCBI Taxonomy" id="2747483"/>
    <lineage>
        <taxon>Eukaryota</taxon>
        <taxon>Metazoa</taxon>
        <taxon>Ecdysozoa</taxon>
        <taxon>Arthropoda</taxon>
        <taxon>Chelicerata</taxon>
        <taxon>Arachnida</taxon>
        <taxon>Araneae</taxon>
        <taxon>Araneomorphae</taxon>
        <taxon>Entelegynae</taxon>
        <taxon>Araneoidea</taxon>
        <taxon>Nephilidae</taxon>
        <taxon>Trichonephila</taxon>
        <taxon>Trichonephila inaurata</taxon>
    </lineage>
</organism>
<dbReference type="Proteomes" id="UP000886998">
    <property type="component" value="Unassembled WGS sequence"/>
</dbReference>
<dbReference type="EMBL" id="BMAV01014043">
    <property type="protein sequence ID" value="GFY62054.1"/>
    <property type="molecule type" value="Genomic_DNA"/>
</dbReference>
<protein>
    <submittedName>
        <fullName evidence="2">Uncharacterized protein</fullName>
    </submittedName>
</protein>
<dbReference type="EMBL" id="BMAV01010440">
    <property type="protein sequence ID" value="GFY55537.1"/>
    <property type="molecule type" value="Genomic_DNA"/>
</dbReference>
<sequence>MRSGRGEQNTWAAATLRNSFYLTSNVCTPVRFVHEVCYRRSKLGTKVNNSHKHVLLKSEIPSIQLPFRFIADHEFCTIHWLFKIPIIVYFRKRISYPNKDMLRVVSRADLIIESYSCFLTVT</sequence>
<evidence type="ECO:0000313" key="2">
    <source>
        <dbReference type="EMBL" id="GFY62054.1"/>
    </source>
</evidence>
<dbReference type="AlphaFoldDB" id="A0A8X6Y339"/>
<gene>
    <name evidence="2" type="ORF">TNIN_358241</name>
    <name evidence="1" type="ORF">TNIN_426721</name>
</gene>
<reference evidence="2" key="1">
    <citation type="submission" date="2020-08" db="EMBL/GenBank/DDBJ databases">
        <title>Multicomponent nature underlies the extraordinary mechanical properties of spider dragline silk.</title>
        <authorList>
            <person name="Kono N."/>
            <person name="Nakamura H."/>
            <person name="Mori M."/>
            <person name="Yoshida Y."/>
            <person name="Ohtoshi R."/>
            <person name="Malay A.D."/>
            <person name="Moran D.A.P."/>
            <person name="Tomita M."/>
            <person name="Numata K."/>
            <person name="Arakawa K."/>
        </authorList>
    </citation>
    <scope>NUCLEOTIDE SEQUENCE</scope>
</reference>
<evidence type="ECO:0000313" key="3">
    <source>
        <dbReference type="Proteomes" id="UP000886998"/>
    </source>
</evidence>
<name>A0A8X6Y339_9ARAC</name>
<proteinExistence type="predicted"/>